<protein>
    <recommendedName>
        <fullName evidence="2">FAD-binding FR-type domain-containing protein</fullName>
    </recommendedName>
</protein>
<feature type="region of interest" description="Disordered" evidence="1">
    <location>
        <begin position="44"/>
        <end position="64"/>
    </location>
</feature>
<reference evidence="3 4" key="1">
    <citation type="submission" date="2019-07" db="EMBL/GenBank/DDBJ databases">
        <title>Whole genome shotgun sequence of Methylobacterium gnaphalii NBRC 107716.</title>
        <authorList>
            <person name="Hosoyama A."/>
            <person name="Uohara A."/>
            <person name="Ohji S."/>
            <person name="Ichikawa N."/>
        </authorList>
    </citation>
    <scope>NUCLEOTIDE SEQUENCE [LARGE SCALE GENOMIC DNA]</scope>
    <source>
        <strain evidence="3 4">NBRC 107716</strain>
    </source>
</reference>
<dbReference type="PROSITE" id="PS51384">
    <property type="entry name" value="FAD_FR"/>
    <property type="match status" value="1"/>
</dbReference>
<accession>A0A512JNM2</accession>
<evidence type="ECO:0000313" key="4">
    <source>
        <dbReference type="Proteomes" id="UP000321750"/>
    </source>
</evidence>
<evidence type="ECO:0000256" key="1">
    <source>
        <dbReference type="SAM" id="MobiDB-lite"/>
    </source>
</evidence>
<sequence length="314" mass="32908">MSARCSLVVNGKSVRVSTGDTALDDAVSDGMISQAQGLHGTAMLGQGAAPAGRRAEPRAQRAEPVRLKMPAANPLQAPGEPEPTQESLKRSGSITEITRLCPGVVQAVVTLTNPLPYQPGHQVVLTLNGWHPVTLTPSLRVDGAAELNELVFHLGVEAGVVAGSFAGELELGKPVKVQGPVGRGQYRPGGGRLVLVADEAGFAGIWAIARAARYIEPAREQTLVVGARDPLDLYMRPALDWLTATGVSRIVTVADRNRQRPPDVRPGPLTAHIPMLRANDAVHVSGRAATVGAVEVLAASVGARCYTIPLDPTL</sequence>
<evidence type="ECO:0000259" key="2">
    <source>
        <dbReference type="PROSITE" id="PS51384"/>
    </source>
</evidence>
<evidence type="ECO:0000313" key="3">
    <source>
        <dbReference type="EMBL" id="GEP11560.1"/>
    </source>
</evidence>
<name>A0A512JNM2_9HYPH</name>
<comment type="caution">
    <text evidence="3">The sequence shown here is derived from an EMBL/GenBank/DDBJ whole genome shotgun (WGS) entry which is preliminary data.</text>
</comment>
<feature type="compositionally biased region" description="Basic and acidic residues" evidence="1">
    <location>
        <begin position="53"/>
        <end position="64"/>
    </location>
</feature>
<dbReference type="PANTHER" id="PTHR47354">
    <property type="entry name" value="NADH OXIDOREDUCTASE HCR"/>
    <property type="match status" value="1"/>
</dbReference>
<dbReference type="InterPro" id="IPR050415">
    <property type="entry name" value="MRET"/>
</dbReference>
<dbReference type="Proteomes" id="UP000321750">
    <property type="component" value="Unassembled WGS sequence"/>
</dbReference>
<dbReference type="InterPro" id="IPR039261">
    <property type="entry name" value="FNR_nucleotide-bd"/>
</dbReference>
<feature type="domain" description="FAD-binding FR-type" evidence="2">
    <location>
        <begin position="87"/>
        <end position="187"/>
    </location>
</feature>
<keyword evidence="4" id="KW-1185">Reference proteome</keyword>
<dbReference type="PANTHER" id="PTHR47354:SF5">
    <property type="entry name" value="PROTEIN RFBI"/>
    <property type="match status" value="1"/>
</dbReference>
<dbReference type="SUPFAM" id="SSF63380">
    <property type="entry name" value="Riboflavin synthase domain-like"/>
    <property type="match status" value="1"/>
</dbReference>
<dbReference type="RefSeq" id="WP_147047980.1">
    <property type="nucleotide sequence ID" value="NZ_BJZV01000020.1"/>
</dbReference>
<dbReference type="InterPro" id="IPR017927">
    <property type="entry name" value="FAD-bd_FR_type"/>
</dbReference>
<proteinExistence type="predicted"/>
<organism evidence="3 4">
    <name type="scientific">Methylobacterium gnaphalii</name>
    <dbReference type="NCBI Taxonomy" id="1010610"/>
    <lineage>
        <taxon>Bacteria</taxon>
        <taxon>Pseudomonadati</taxon>
        <taxon>Pseudomonadota</taxon>
        <taxon>Alphaproteobacteria</taxon>
        <taxon>Hyphomicrobiales</taxon>
        <taxon>Methylobacteriaceae</taxon>
        <taxon>Methylobacterium</taxon>
    </lineage>
</organism>
<dbReference type="OrthoDB" id="9806195at2"/>
<dbReference type="InterPro" id="IPR017938">
    <property type="entry name" value="Riboflavin_synthase-like_b-brl"/>
</dbReference>
<dbReference type="AlphaFoldDB" id="A0A512JNM2"/>
<dbReference type="SUPFAM" id="SSF52343">
    <property type="entry name" value="Ferredoxin reductase-like, C-terminal NADP-linked domain"/>
    <property type="match status" value="1"/>
</dbReference>
<dbReference type="EMBL" id="BJZV01000020">
    <property type="protein sequence ID" value="GEP11560.1"/>
    <property type="molecule type" value="Genomic_DNA"/>
</dbReference>
<dbReference type="GO" id="GO:0016491">
    <property type="term" value="F:oxidoreductase activity"/>
    <property type="evidence" value="ECO:0007669"/>
    <property type="project" value="InterPro"/>
</dbReference>
<gene>
    <name evidence="3" type="ORF">MGN01_34050</name>
</gene>